<feature type="signal peptide" evidence="1">
    <location>
        <begin position="1"/>
        <end position="19"/>
    </location>
</feature>
<evidence type="ECO:0000259" key="2">
    <source>
        <dbReference type="Pfam" id="PF01693"/>
    </source>
</evidence>
<dbReference type="AlphaFoldDB" id="A0A6A4KPY5"/>
<feature type="domain" description="Ribonuclease H1 N-terminal" evidence="2">
    <location>
        <begin position="97"/>
        <end position="126"/>
    </location>
</feature>
<evidence type="ECO:0000256" key="1">
    <source>
        <dbReference type="SAM" id="SignalP"/>
    </source>
</evidence>
<sequence length="183" mass="20621">MSSVSSFLLKLLSLYKVLSYFACKVLVSLSVSELDLVVSWIPRGVNRAAHWVASFVSGALPQNWVSFVPDELSVGLEVGIQGKMRLGNGVFVEKMGKAYVVFVGRQPGVYDTWEEASNQVNGYQNQMHGGRGSFLKLSERAYWFTWKGNVWQSKPSGRKVVSVQLHEDGWISFYRQFLNLMNT</sequence>
<proteinExistence type="predicted"/>
<keyword evidence="1" id="KW-0732">Signal</keyword>
<dbReference type="Gene3D" id="3.40.970.10">
    <property type="entry name" value="Ribonuclease H1, N-terminal domain"/>
    <property type="match status" value="1"/>
</dbReference>
<organism evidence="3">
    <name type="scientific">Rhododendron williamsianum</name>
    <dbReference type="NCBI Taxonomy" id="262921"/>
    <lineage>
        <taxon>Eukaryota</taxon>
        <taxon>Viridiplantae</taxon>
        <taxon>Streptophyta</taxon>
        <taxon>Embryophyta</taxon>
        <taxon>Tracheophyta</taxon>
        <taxon>Spermatophyta</taxon>
        <taxon>Magnoliopsida</taxon>
        <taxon>eudicotyledons</taxon>
        <taxon>Gunneridae</taxon>
        <taxon>Pentapetalae</taxon>
        <taxon>asterids</taxon>
        <taxon>Ericales</taxon>
        <taxon>Ericaceae</taxon>
        <taxon>Ericoideae</taxon>
        <taxon>Rhodoreae</taxon>
        <taxon>Rhododendron</taxon>
    </lineage>
</organism>
<evidence type="ECO:0000313" key="3">
    <source>
        <dbReference type="EMBL" id="KAE9444798.1"/>
    </source>
</evidence>
<dbReference type="InterPro" id="IPR011320">
    <property type="entry name" value="RNase_H1_N"/>
</dbReference>
<dbReference type="SUPFAM" id="SSF55658">
    <property type="entry name" value="L9 N-domain-like"/>
    <property type="match status" value="1"/>
</dbReference>
<feature type="non-terminal residue" evidence="3">
    <location>
        <position position="1"/>
    </location>
</feature>
<protein>
    <recommendedName>
        <fullName evidence="2">Ribonuclease H1 N-terminal domain-containing protein</fullName>
    </recommendedName>
</protein>
<dbReference type="Pfam" id="PF01693">
    <property type="entry name" value="Cauli_VI"/>
    <property type="match status" value="1"/>
</dbReference>
<name>A0A6A4KPY5_9ERIC</name>
<dbReference type="OrthoDB" id="1922118at2759"/>
<gene>
    <name evidence="3" type="ORF">C3L33_23304</name>
</gene>
<dbReference type="InterPro" id="IPR037056">
    <property type="entry name" value="RNase_H1_N_sf"/>
</dbReference>
<feature type="chain" id="PRO_5025683650" description="Ribonuclease H1 N-terminal domain-containing protein" evidence="1">
    <location>
        <begin position="20"/>
        <end position="183"/>
    </location>
</feature>
<reference evidence="3" key="1">
    <citation type="journal article" date="2019" name="Genome Biol. Evol.">
        <title>The Rhododendron genome and chromosomal organization provide insight into shared whole-genome duplications across the heath family (Ericaceae).</title>
        <authorList>
            <person name="Soza V.L."/>
            <person name="Lindsley D."/>
            <person name="Waalkes A."/>
            <person name="Ramage E."/>
            <person name="Patwardhan R.P."/>
            <person name="Burton J.N."/>
            <person name="Adey A."/>
            <person name="Kumar A."/>
            <person name="Qiu R."/>
            <person name="Shendure J."/>
            <person name="Hall B."/>
        </authorList>
    </citation>
    <scope>NUCLEOTIDE SEQUENCE</scope>
    <source>
        <strain evidence="3">RSF 1966-606</strain>
    </source>
</reference>
<comment type="caution">
    <text evidence="3">The sequence shown here is derived from an EMBL/GenBank/DDBJ whole genome shotgun (WGS) entry which is preliminary data.</text>
</comment>
<dbReference type="InterPro" id="IPR009027">
    <property type="entry name" value="Ribosomal_bL9/RNase_H1_N"/>
</dbReference>
<accession>A0A6A4KPY5</accession>
<dbReference type="EMBL" id="QEFC01005571">
    <property type="protein sequence ID" value="KAE9444798.1"/>
    <property type="molecule type" value="Genomic_DNA"/>
</dbReference>